<keyword evidence="5" id="KW-0406">Ion transport</keyword>
<dbReference type="Pfam" id="PF00593">
    <property type="entry name" value="TonB_dep_Rec_b-barrel"/>
    <property type="match status" value="1"/>
</dbReference>
<dbReference type="Pfam" id="PF07715">
    <property type="entry name" value="Plug"/>
    <property type="match status" value="1"/>
</dbReference>
<dbReference type="InterPro" id="IPR000531">
    <property type="entry name" value="Beta-barrel_TonB"/>
</dbReference>
<feature type="chain" id="PRO_5045452018" evidence="14">
    <location>
        <begin position="30"/>
        <end position="818"/>
    </location>
</feature>
<evidence type="ECO:0000256" key="9">
    <source>
        <dbReference type="ARBA" id="ARBA00023136"/>
    </source>
</evidence>
<dbReference type="Gene3D" id="2.170.130.10">
    <property type="entry name" value="TonB-dependent receptor, plug domain"/>
    <property type="match status" value="1"/>
</dbReference>
<dbReference type="Pfam" id="PF07660">
    <property type="entry name" value="STN"/>
    <property type="match status" value="1"/>
</dbReference>
<dbReference type="InterPro" id="IPR010105">
    <property type="entry name" value="TonB_sidphr_rcpt"/>
</dbReference>
<evidence type="ECO:0000313" key="16">
    <source>
        <dbReference type="EMBL" id="MEE1931741.1"/>
    </source>
</evidence>
<dbReference type="InterPro" id="IPR039426">
    <property type="entry name" value="TonB-dep_rcpt-like"/>
</dbReference>
<evidence type="ECO:0000256" key="13">
    <source>
        <dbReference type="RuleBase" id="RU003357"/>
    </source>
</evidence>
<evidence type="ECO:0000256" key="8">
    <source>
        <dbReference type="ARBA" id="ARBA00023077"/>
    </source>
</evidence>
<dbReference type="SUPFAM" id="SSF56935">
    <property type="entry name" value="Porins"/>
    <property type="match status" value="1"/>
</dbReference>
<keyword evidence="14" id="KW-0732">Signal</keyword>
<evidence type="ECO:0000256" key="6">
    <source>
        <dbReference type="ARBA" id="ARBA00022692"/>
    </source>
</evidence>
<gene>
    <name evidence="16" type="ORF">V0R50_00800</name>
</gene>
<dbReference type="InterPro" id="IPR037066">
    <property type="entry name" value="Plug_dom_sf"/>
</dbReference>
<comment type="caution">
    <text evidence="16">The sequence shown here is derived from an EMBL/GenBank/DDBJ whole genome shotgun (WGS) entry which is preliminary data.</text>
</comment>
<evidence type="ECO:0000313" key="17">
    <source>
        <dbReference type="Proteomes" id="UP001335100"/>
    </source>
</evidence>
<keyword evidence="3 12" id="KW-0813">Transport</keyword>
<evidence type="ECO:0000256" key="11">
    <source>
        <dbReference type="ARBA" id="ARBA00023237"/>
    </source>
</evidence>
<accession>A0ABU7HJR6</accession>
<keyword evidence="17" id="KW-1185">Reference proteome</keyword>
<evidence type="ECO:0000256" key="2">
    <source>
        <dbReference type="ARBA" id="ARBA00009810"/>
    </source>
</evidence>
<keyword evidence="7" id="KW-0408">Iron</keyword>
<comment type="similarity">
    <text evidence="2 12 13">Belongs to the TonB-dependent receptor family.</text>
</comment>
<dbReference type="Gene3D" id="3.55.50.30">
    <property type="match status" value="1"/>
</dbReference>
<keyword evidence="11 12" id="KW-0998">Cell outer membrane</keyword>
<organism evidence="16 17">
    <name type="scientific">Pseudomonas ulcerans</name>
    <dbReference type="NCBI Taxonomy" id="3115852"/>
    <lineage>
        <taxon>Bacteria</taxon>
        <taxon>Pseudomonadati</taxon>
        <taxon>Pseudomonadota</taxon>
        <taxon>Gammaproteobacteria</taxon>
        <taxon>Pseudomonadales</taxon>
        <taxon>Pseudomonadaceae</taxon>
        <taxon>Pseudomonas</taxon>
    </lineage>
</organism>
<protein>
    <submittedName>
        <fullName evidence="16">TonB-dependent siderophore receptor</fullName>
    </submittedName>
</protein>
<dbReference type="PANTHER" id="PTHR32552">
    <property type="entry name" value="FERRICHROME IRON RECEPTOR-RELATED"/>
    <property type="match status" value="1"/>
</dbReference>
<dbReference type="NCBIfam" id="TIGR01783">
    <property type="entry name" value="TonB-siderophor"/>
    <property type="match status" value="1"/>
</dbReference>
<evidence type="ECO:0000256" key="10">
    <source>
        <dbReference type="ARBA" id="ARBA00023170"/>
    </source>
</evidence>
<evidence type="ECO:0000256" key="5">
    <source>
        <dbReference type="ARBA" id="ARBA00022496"/>
    </source>
</evidence>
<keyword evidence="6 12" id="KW-0812">Transmembrane</keyword>
<feature type="domain" description="Secretin/TonB short N-terminal" evidence="15">
    <location>
        <begin position="56"/>
        <end position="107"/>
    </location>
</feature>
<keyword evidence="5" id="KW-0410">Iron transport</keyword>
<dbReference type="InterPro" id="IPR036942">
    <property type="entry name" value="Beta-barrel_TonB_sf"/>
</dbReference>
<proteinExistence type="inferred from homology"/>
<dbReference type="PANTHER" id="PTHR32552:SF74">
    <property type="entry name" value="HYDROXAMATE SIDEROPHORE RECEPTOR FHUE"/>
    <property type="match status" value="1"/>
</dbReference>
<evidence type="ECO:0000256" key="12">
    <source>
        <dbReference type="PROSITE-ProRule" id="PRU01360"/>
    </source>
</evidence>
<dbReference type="RefSeq" id="WP_330072724.1">
    <property type="nucleotide sequence ID" value="NZ_JAZDQJ010000001.1"/>
</dbReference>
<name>A0ABU7HJR6_9PSED</name>
<dbReference type="Gene3D" id="2.40.170.20">
    <property type="entry name" value="TonB-dependent receptor, beta-barrel domain"/>
    <property type="match status" value="1"/>
</dbReference>
<comment type="subcellular location">
    <subcellularLocation>
        <location evidence="1 12">Cell outer membrane</location>
        <topology evidence="1 12">Multi-pass membrane protein</topology>
    </subcellularLocation>
</comment>
<keyword evidence="10 16" id="KW-0675">Receptor</keyword>
<keyword evidence="4 12" id="KW-1134">Transmembrane beta strand</keyword>
<evidence type="ECO:0000256" key="4">
    <source>
        <dbReference type="ARBA" id="ARBA00022452"/>
    </source>
</evidence>
<evidence type="ECO:0000259" key="15">
    <source>
        <dbReference type="SMART" id="SM00965"/>
    </source>
</evidence>
<evidence type="ECO:0000256" key="1">
    <source>
        <dbReference type="ARBA" id="ARBA00004571"/>
    </source>
</evidence>
<dbReference type="PROSITE" id="PS52016">
    <property type="entry name" value="TONB_DEPENDENT_REC_3"/>
    <property type="match status" value="1"/>
</dbReference>
<evidence type="ECO:0000256" key="7">
    <source>
        <dbReference type="ARBA" id="ARBA00023004"/>
    </source>
</evidence>
<evidence type="ECO:0000256" key="14">
    <source>
        <dbReference type="SAM" id="SignalP"/>
    </source>
</evidence>
<dbReference type="EMBL" id="JAZDQJ010000001">
    <property type="protein sequence ID" value="MEE1931741.1"/>
    <property type="molecule type" value="Genomic_DNA"/>
</dbReference>
<reference evidence="16 17" key="1">
    <citation type="submission" date="2024-01" db="EMBL/GenBank/DDBJ databases">
        <title>Unpublished Manusciprt.</title>
        <authorList>
            <person name="Duman M."/>
            <person name="Valdes E.G."/>
            <person name="Ajmi N."/>
            <person name="Altun S."/>
            <person name="Saticioglu I.B."/>
        </authorList>
    </citation>
    <scope>NUCLEOTIDE SEQUENCE [LARGE SCALE GENOMIC DNA]</scope>
    <source>
        <strain evidence="16 17">148P</strain>
    </source>
</reference>
<sequence length="818" mass="89263">MRPVLLRPAHLALAVSLALNLALVPFTHAAEPVQRYDIPAAPLDDVLRQIARQSGQSIVADPALLEGRQARAVRGDLSVQQAVQQALAGSGLQLRVTANGSLTLEPAATDGSVQLGATTVSGSGLGEVTEHSGSYTTGAMASATKLALSPRETPQSVSVVTRQRMDDQAMTTLSDVVKHTPGLTLTQWGAERPRFNSRGFSLENLMYDGVPVAYEEAALSTGSLAMYDRVEVVRGATGLMEGAGLPGGSINLVRKRPTVAPQVSLNGGFGSWDNRLFELDASSALNEQGSLRGRTVLSYQKKDSFIDDLSNERTLLYGIVEADLNDATTLAVGVSYSNENNPGADWNGIGTAADGSFLPVSRSTRMSPSWSYWNKESTTVFADLEHRFANDWKARAAATRITSEMNMEGTFISQSSVDANGRPSMTLRGGAYDYDRDQYSLDGYVSGPFSLGGRTHSAVFGASRRVSDWDNIGGPFKTRDSFDLDALDIITFDPTNWDPKSMAKPPITAYGAVSSQQRVEQSGLYGTVRLSLSDPLTLIAGARLDWYKMDKVFYDGDYPYGQADFSVTGEFTPYVGVVYDLDEHYSVYASWTRIFQPQSEQTASGGVLEPIQGTNYEIGLKGEHFDGRLNSSLAIFQVDLENLPESLTQSACSDPFASCYASAGEIRSRGIELELSGALTPDWQVSAGYTYNHAERIKESDYSPISAFSKGKRYGTNLPENLFKLYTRYRLPGELERWQVGGGMRTQSRIYSPWGVEQGGYTVFDLNGSYAVTRHLDLDFNLNNVFDKHYYSTITGPTEGNFVGEPRNFMVTARYRLF</sequence>
<dbReference type="CDD" id="cd01347">
    <property type="entry name" value="ligand_gated_channel"/>
    <property type="match status" value="1"/>
</dbReference>
<dbReference type="InterPro" id="IPR012910">
    <property type="entry name" value="Plug_dom"/>
</dbReference>
<evidence type="ECO:0000256" key="3">
    <source>
        <dbReference type="ARBA" id="ARBA00022448"/>
    </source>
</evidence>
<dbReference type="Proteomes" id="UP001335100">
    <property type="component" value="Unassembled WGS sequence"/>
</dbReference>
<dbReference type="SMART" id="SM00965">
    <property type="entry name" value="STN"/>
    <property type="match status" value="1"/>
</dbReference>
<keyword evidence="8 13" id="KW-0798">TonB box</keyword>
<keyword evidence="9 12" id="KW-0472">Membrane</keyword>
<dbReference type="InterPro" id="IPR011662">
    <property type="entry name" value="Secretin/TonB_short_N"/>
</dbReference>
<feature type="signal peptide" evidence="14">
    <location>
        <begin position="1"/>
        <end position="29"/>
    </location>
</feature>